<feature type="transmembrane region" description="Helical" evidence="6">
    <location>
        <begin position="21"/>
        <end position="41"/>
    </location>
</feature>
<dbReference type="Proteomes" id="UP000663852">
    <property type="component" value="Unassembled WGS sequence"/>
</dbReference>
<organism evidence="8 9">
    <name type="scientific">Adineta ricciae</name>
    <name type="common">Rotifer</name>
    <dbReference type="NCBI Taxonomy" id="249248"/>
    <lineage>
        <taxon>Eukaryota</taxon>
        <taxon>Metazoa</taxon>
        <taxon>Spiralia</taxon>
        <taxon>Gnathifera</taxon>
        <taxon>Rotifera</taxon>
        <taxon>Eurotatoria</taxon>
        <taxon>Bdelloidea</taxon>
        <taxon>Adinetida</taxon>
        <taxon>Adinetidae</taxon>
        <taxon>Adineta</taxon>
    </lineage>
</organism>
<dbReference type="Proteomes" id="UP000663828">
    <property type="component" value="Unassembled WGS sequence"/>
</dbReference>
<evidence type="ECO:0000256" key="5">
    <source>
        <dbReference type="ARBA" id="ARBA00023136"/>
    </source>
</evidence>
<dbReference type="OrthoDB" id="10054429at2759"/>
<reference evidence="8" key="1">
    <citation type="submission" date="2021-02" db="EMBL/GenBank/DDBJ databases">
        <authorList>
            <person name="Nowell W R."/>
        </authorList>
    </citation>
    <scope>NUCLEOTIDE SEQUENCE</scope>
</reference>
<name>A0A815LE67_ADIRI</name>
<comment type="caution">
    <text evidence="8">The sequence shown here is derived from an EMBL/GenBank/DDBJ whole genome shotgun (WGS) entry which is preliminary data.</text>
</comment>
<evidence type="ECO:0000313" key="9">
    <source>
        <dbReference type="Proteomes" id="UP000663828"/>
    </source>
</evidence>
<dbReference type="PANTHER" id="PTHR45649:SF26">
    <property type="entry name" value="OS04G0435100 PROTEIN"/>
    <property type="match status" value="1"/>
</dbReference>
<evidence type="ECO:0000313" key="7">
    <source>
        <dbReference type="EMBL" id="CAF1028309.1"/>
    </source>
</evidence>
<protein>
    <submittedName>
        <fullName evidence="8">Uncharacterized protein</fullName>
    </submittedName>
</protein>
<accession>A0A815LE67</accession>
<evidence type="ECO:0000256" key="3">
    <source>
        <dbReference type="ARBA" id="ARBA00022692"/>
    </source>
</evidence>
<keyword evidence="2" id="KW-0813">Transport</keyword>
<comment type="subcellular location">
    <subcellularLocation>
        <location evidence="1">Membrane</location>
        <topology evidence="1">Multi-pass membrane protein</topology>
    </subcellularLocation>
</comment>
<keyword evidence="5 6" id="KW-0472">Membrane</keyword>
<evidence type="ECO:0000256" key="1">
    <source>
        <dbReference type="ARBA" id="ARBA00004141"/>
    </source>
</evidence>
<keyword evidence="9" id="KW-1185">Reference proteome</keyword>
<dbReference type="GO" id="GO:0022857">
    <property type="term" value="F:transmembrane transporter activity"/>
    <property type="evidence" value="ECO:0007669"/>
    <property type="project" value="UniProtKB-ARBA"/>
</dbReference>
<evidence type="ECO:0000256" key="4">
    <source>
        <dbReference type="ARBA" id="ARBA00022989"/>
    </source>
</evidence>
<gene>
    <name evidence="7" type="ORF">EDS130_LOCUS16273</name>
    <name evidence="8" type="ORF">XAT740_LOCUS34557</name>
</gene>
<dbReference type="AlphaFoldDB" id="A0A815LE67"/>
<evidence type="ECO:0000313" key="8">
    <source>
        <dbReference type="EMBL" id="CAF1408815.1"/>
    </source>
</evidence>
<sequence>MTDETLDYKQELTRALNRLTNYGMVVSAFCSCDSVAVLFAYDLTAGDPMSHRSSPGTFHFYNICGSYCLDKFIGILQVQFCLGRYDSTVYMTEETERAAVVGLMGMTRALIRSSLFGWFFMISLLMAIKNYEAIMYTTIEFPVTQILLDNFGHA</sequence>
<proteinExistence type="predicted"/>
<evidence type="ECO:0000256" key="2">
    <source>
        <dbReference type="ARBA" id="ARBA00022448"/>
    </source>
</evidence>
<dbReference type="GO" id="GO:0016020">
    <property type="term" value="C:membrane"/>
    <property type="evidence" value="ECO:0007669"/>
    <property type="project" value="UniProtKB-SubCell"/>
</dbReference>
<evidence type="ECO:0000256" key="6">
    <source>
        <dbReference type="SAM" id="Phobius"/>
    </source>
</evidence>
<feature type="transmembrane region" description="Helical" evidence="6">
    <location>
        <begin position="109"/>
        <end position="128"/>
    </location>
</feature>
<dbReference type="Gene3D" id="1.20.1740.10">
    <property type="entry name" value="Amino acid/polyamine transporter I"/>
    <property type="match status" value="1"/>
</dbReference>
<dbReference type="PANTHER" id="PTHR45649">
    <property type="entry name" value="AMINO-ACID PERMEASE BAT1"/>
    <property type="match status" value="1"/>
</dbReference>
<keyword evidence="4 6" id="KW-1133">Transmembrane helix</keyword>
<dbReference type="EMBL" id="CAJNOR010003387">
    <property type="protein sequence ID" value="CAF1408815.1"/>
    <property type="molecule type" value="Genomic_DNA"/>
</dbReference>
<keyword evidence="3 6" id="KW-0812">Transmembrane</keyword>
<dbReference type="EMBL" id="CAJNOJ010000070">
    <property type="protein sequence ID" value="CAF1028309.1"/>
    <property type="molecule type" value="Genomic_DNA"/>
</dbReference>